<gene>
    <name evidence="11" type="ORF">ABR85_01380</name>
</gene>
<dbReference type="InterPro" id="IPR039793">
    <property type="entry name" value="UROS/Hem4"/>
</dbReference>
<evidence type="ECO:0000256" key="7">
    <source>
        <dbReference type="ARBA" id="ARBA00040167"/>
    </source>
</evidence>
<evidence type="ECO:0000313" key="12">
    <source>
        <dbReference type="Proteomes" id="UP000051242"/>
    </source>
</evidence>
<organism evidence="11 12">
    <name type="scientific">OM182 bacterium BACL3 MAG-120619-bin3</name>
    <dbReference type="NCBI Taxonomy" id="1655593"/>
    <lineage>
        <taxon>Bacteria</taxon>
        <taxon>Pseudomonadati</taxon>
        <taxon>Pseudomonadota</taxon>
        <taxon>Gammaproteobacteria</taxon>
        <taxon>OMG group</taxon>
        <taxon>OM182 clade</taxon>
    </lineage>
</organism>
<dbReference type="InterPro" id="IPR003754">
    <property type="entry name" value="4pyrrol_synth_uPrphyn_synth"/>
</dbReference>
<name>A0A0R2T3Y9_9GAMM</name>
<dbReference type="GO" id="GO:0004852">
    <property type="term" value="F:uroporphyrinogen-III synthase activity"/>
    <property type="evidence" value="ECO:0007669"/>
    <property type="project" value="UniProtKB-UniRule"/>
</dbReference>
<dbReference type="CDD" id="cd06578">
    <property type="entry name" value="HemD"/>
    <property type="match status" value="1"/>
</dbReference>
<dbReference type="Proteomes" id="UP000051242">
    <property type="component" value="Unassembled WGS sequence"/>
</dbReference>
<comment type="caution">
    <text evidence="11">The sequence shown here is derived from an EMBL/GenBank/DDBJ whole genome shotgun (WGS) entry which is preliminary data.</text>
</comment>
<comment type="similarity">
    <text evidence="2 9">Belongs to the uroporphyrinogen-III synthase family.</text>
</comment>
<comment type="function">
    <text evidence="6 9">Catalyzes cyclization of the linear tetrapyrrole, hydroxymethylbilane, to the macrocyclic uroporphyrinogen III.</text>
</comment>
<dbReference type="PANTHER" id="PTHR38042">
    <property type="entry name" value="UROPORPHYRINOGEN-III SYNTHASE, CHLOROPLASTIC"/>
    <property type="match status" value="1"/>
</dbReference>
<dbReference type="GO" id="GO:0006780">
    <property type="term" value="P:uroporphyrinogen III biosynthetic process"/>
    <property type="evidence" value="ECO:0007669"/>
    <property type="project" value="UniProtKB-UniRule"/>
</dbReference>
<dbReference type="SUPFAM" id="SSF69618">
    <property type="entry name" value="HemD-like"/>
    <property type="match status" value="1"/>
</dbReference>
<evidence type="ECO:0000256" key="5">
    <source>
        <dbReference type="ARBA" id="ARBA00023244"/>
    </source>
</evidence>
<protein>
    <recommendedName>
        <fullName evidence="7 9">Uroporphyrinogen-III synthase</fullName>
        <ecNumber evidence="3 9">4.2.1.75</ecNumber>
    </recommendedName>
</protein>
<proteinExistence type="inferred from homology"/>
<evidence type="ECO:0000256" key="2">
    <source>
        <dbReference type="ARBA" id="ARBA00008133"/>
    </source>
</evidence>
<sequence>MTRVENSAHEHDSRAPRSDSLANHCVLVTRPQHQQAELISAFESHGAQTIALPLLQIAPPSAGEHAATLRRSLLELDLFDTLIFISTNAVRAGVAAIEDYWPQFPVGIQVVAIGPSTAALAQKLLCCEVAVAAGGVTSEDLLSSGLFDNLKGKRVGIFRGEGGRDTLAEGIRDRGGRVDYFEVYRRLTCDYTQGELEAVMSGKIPTALTATSGESLAALLALPLLEMPLLEMPLIVPSDRVKELALALGFVQPVDAGGADASAFVRALVRVAGKESRTGLD</sequence>
<feature type="domain" description="Tetrapyrrole biosynthesis uroporphyrinogen III synthase" evidence="10">
    <location>
        <begin position="37"/>
        <end position="249"/>
    </location>
</feature>
<dbReference type="Gene3D" id="3.40.50.10090">
    <property type="match status" value="2"/>
</dbReference>
<evidence type="ECO:0000256" key="1">
    <source>
        <dbReference type="ARBA" id="ARBA00004772"/>
    </source>
</evidence>
<evidence type="ECO:0000259" key="10">
    <source>
        <dbReference type="Pfam" id="PF02602"/>
    </source>
</evidence>
<dbReference type="InterPro" id="IPR036108">
    <property type="entry name" value="4pyrrol_syn_uPrphyn_synt_sf"/>
</dbReference>
<dbReference type="EC" id="4.2.1.75" evidence="3 9"/>
<accession>A0A0R2T3Y9</accession>
<keyword evidence="4 9" id="KW-0456">Lyase</keyword>
<evidence type="ECO:0000256" key="8">
    <source>
        <dbReference type="ARBA" id="ARBA00048617"/>
    </source>
</evidence>
<reference evidence="11 12" key="1">
    <citation type="submission" date="2015-10" db="EMBL/GenBank/DDBJ databases">
        <title>Metagenome-Assembled Genomes uncover a global brackish microbiome.</title>
        <authorList>
            <person name="Hugerth L.W."/>
            <person name="Larsson J."/>
            <person name="Alneberg J."/>
            <person name="Lindh M.V."/>
            <person name="Legrand C."/>
            <person name="Pinhassi J."/>
            <person name="Andersson A.F."/>
        </authorList>
    </citation>
    <scope>NUCLEOTIDE SEQUENCE [LARGE SCALE GENOMIC DNA]</scope>
    <source>
        <strain evidence="11">BACL22 MAG-120619-bin3</strain>
    </source>
</reference>
<evidence type="ECO:0000256" key="9">
    <source>
        <dbReference type="RuleBase" id="RU366031"/>
    </source>
</evidence>
<evidence type="ECO:0000256" key="4">
    <source>
        <dbReference type="ARBA" id="ARBA00023239"/>
    </source>
</evidence>
<evidence type="ECO:0000256" key="6">
    <source>
        <dbReference type="ARBA" id="ARBA00037589"/>
    </source>
</evidence>
<keyword evidence="5 9" id="KW-0627">Porphyrin biosynthesis</keyword>
<dbReference type="Pfam" id="PF02602">
    <property type="entry name" value="HEM4"/>
    <property type="match status" value="1"/>
</dbReference>
<dbReference type="GO" id="GO:0006782">
    <property type="term" value="P:protoporphyrinogen IX biosynthetic process"/>
    <property type="evidence" value="ECO:0007669"/>
    <property type="project" value="UniProtKB-UniRule"/>
</dbReference>
<dbReference type="AlphaFoldDB" id="A0A0R2T3Y9"/>
<comment type="pathway">
    <text evidence="1 9">Porphyrin-containing compound metabolism; protoporphyrin-IX biosynthesis; coproporphyrinogen-III from 5-aminolevulinate: step 3/4.</text>
</comment>
<dbReference type="UniPathway" id="UPA00251">
    <property type="reaction ID" value="UER00320"/>
</dbReference>
<evidence type="ECO:0000256" key="3">
    <source>
        <dbReference type="ARBA" id="ARBA00013109"/>
    </source>
</evidence>
<dbReference type="EMBL" id="LICD01000064">
    <property type="protein sequence ID" value="KRO81849.1"/>
    <property type="molecule type" value="Genomic_DNA"/>
</dbReference>
<comment type="catalytic activity">
    <reaction evidence="8 9">
        <text>hydroxymethylbilane = uroporphyrinogen III + H2O</text>
        <dbReference type="Rhea" id="RHEA:18965"/>
        <dbReference type="ChEBI" id="CHEBI:15377"/>
        <dbReference type="ChEBI" id="CHEBI:57308"/>
        <dbReference type="ChEBI" id="CHEBI:57845"/>
        <dbReference type="EC" id="4.2.1.75"/>
    </reaction>
</comment>
<dbReference type="PANTHER" id="PTHR38042:SF1">
    <property type="entry name" value="UROPORPHYRINOGEN-III SYNTHASE, CHLOROPLASTIC"/>
    <property type="match status" value="1"/>
</dbReference>
<evidence type="ECO:0000313" key="11">
    <source>
        <dbReference type="EMBL" id="KRO81849.1"/>
    </source>
</evidence>